<evidence type="ECO:0000256" key="1">
    <source>
        <dbReference type="ARBA" id="ARBA00006432"/>
    </source>
</evidence>
<evidence type="ECO:0000259" key="5">
    <source>
        <dbReference type="Pfam" id="PF00501"/>
    </source>
</evidence>
<dbReference type="KEGG" id="ssai:N0B31_20330"/>
<dbReference type="GO" id="GO:0006633">
    <property type="term" value="P:fatty acid biosynthetic process"/>
    <property type="evidence" value="ECO:0007669"/>
    <property type="project" value="TreeGrafter"/>
</dbReference>
<dbReference type="Pfam" id="PF00501">
    <property type="entry name" value="AMP-binding"/>
    <property type="match status" value="1"/>
</dbReference>
<reference evidence="7" key="1">
    <citation type="submission" date="2022-09" db="EMBL/GenBank/DDBJ databases">
        <title>Diverse halophilic archaea isolated from saline environments.</title>
        <authorList>
            <person name="Cui H.-L."/>
        </authorList>
    </citation>
    <scope>NUCLEOTIDE SEQUENCE</scope>
    <source>
        <strain evidence="7">ZS-35-S2</strain>
    </source>
</reference>
<dbReference type="SUPFAM" id="SSF56801">
    <property type="entry name" value="Acetyl-CoA synthetase-like"/>
    <property type="match status" value="1"/>
</dbReference>
<dbReference type="GO" id="GO:0005524">
    <property type="term" value="F:ATP binding"/>
    <property type="evidence" value="ECO:0007669"/>
    <property type="project" value="UniProtKB-KW"/>
</dbReference>
<dbReference type="PROSITE" id="PS00455">
    <property type="entry name" value="AMP_BINDING"/>
    <property type="match status" value="1"/>
</dbReference>
<evidence type="ECO:0000313" key="8">
    <source>
        <dbReference type="Proteomes" id="UP001057580"/>
    </source>
</evidence>
<evidence type="ECO:0000313" key="7">
    <source>
        <dbReference type="EMBL" id="UWM54454.1"/>
    </source>
</evidence>
<dbReference type="PANTHER" id="PTHR43605:SF10">
    <property type="entry name" value="ACYL-COA SYNTHETASE MEDIUM CHAIN FAMILY MEMBER 3"/>
    <property type="match status" value="1"/>
</dbReference>
<evidence type="ECO:0000259" key="6">
    <source>
        <dbReference type="Pfam" id="PF13193"/>
    </source>
</evidence>
<dbReference type="InterPro" id="IPR045851">
    <property type="entry name" value="AMP-bd_C_sf"/>
</dbReference>
<dbReference type="AlphaFoldDB" id="A0A9E7UB44"/>
<dbReference type="InterPro" id="IPR000873">
    <property type="entry name" value="AMP-dep_synth/lig_dom"/>
</dbReference>
<dbReference type="InterPro" id="IPR020845">
    <property type="entry name" value="AMP-binding_CS"/>
</dbReference>
<feature type="domain" description="AMP-binding enzyme C-terminal" evidence="6">
    <location>
        <begin position="466"/>
        <end position="544"/>
    </location>
</feature>
<keyword evidence="8" id="KW-1185">Reference proteome</keyword>
<proteinExistence type="inferred from homology"/>
<dbReference type="Gene3D" id="3.30.300.30">
    <property type="match status" value="1"/>
</dbReference>
<protein>
    <submittedName>
        <fullName evidence="7">AMP-binding protein</fullName>
    </submittedName>
</protein>
<organism evidence="7 8">
    <name type="scientific">Salinirubellus salinus</name>
    <dbReference type="NCBI Taxonomy" id="1364945"/>
    <lineage>
        <taxon>Archaea</taxon>
        <taxon>Methanobacteriati</taxon>
        <taxon>Methanobacteriota</taxon>
        <taxon>Stenosarchaea group</taxon>
        <taxon>Halobacteria</taxon>
        <taxon>Halobacteriales</taxon>
        <taxon>Natronomonadaceae</taxon>
        <taxon>Salinirubellus</taxon>
    </lineage>
</organism>
<feature type="domain" description="AMP-dependent synthetase/ligase" evidence="5">
    <location>
        <begin position="46"/>
        <end position="403"/>
    </location>
</feature>
<evidence type="ECO:0000256" key="3">
    <source>
        <dbReference type="ARBA" id="ARBA00022741"/>
    </source>
</evidence>
<gene>
    <name evidence="7" type="ORF">N0B31_20330</name>
</gene>
<dbReference type="InterPro" id="IPR042099">
    <property type="entry name" value="ANL_N_sf"/>
</dbReference>
<dbReference type="PANTHER" id="PTHR43605">
    <property type="entry name" value="ACYL-COENZYME A SYNTHETASE"/>
    <property type="match status" value="1"/>
</dbReference>
<dbReference type="GO" id="GO:0016405">
    <property type="term" value="F:CoA-ligase activity"/>
    <property type="evidence" value="ECO:0007669"/>
    <property type="project" value="UniProtKB-ARBA"/>
</dbReference>
<dbReference type="Pfam" id="PF13193">
    <property type="entry name" value="AMP-binding_C"/>
    <property type="match status" value="1"/>
</dbReference>
<dbReference type="GO" id="GO:0006637">
    <property type="term" value="P:acyl-CoA metabolic process"/>
    <property type="evidence" value="ECO:0007669"/>
    <property type="project" value="TreeGrafter"/>
</dbReference>
<dbReference type="Proteomes" id="UP001057580">
    <property type="component" value="Chromosome"/>
</dbReference>
<dbReference type="InterPro" id="IPR025110">
    <property type="entry name" value="AMP-bd_C"/>
</dbReference>
<evidence type="ECO:0000256" key="2">
    <source>
        <dbReference type="ARBA" id="ARBA00022598"/>
    </source>
</evidence>
<keyword evidence="2" id="KW-0436">Ligase</keyword>
<dbReference type="InterPro" id="IPR051087">
    <property type="entry name" value="Mitochondrial_ACSM"/>
</dbReference>
<dbReference type="Gene3D" id="3.40.50.12780">
    <property type="entry name" value="N-terminal domain of ligase-like"/>
    <property type="match status" value="1"/>
</dbReference>
<keyword evidence="4" id="KW-0067">ATP-binding</keyword>
<dbReference type="FunFam" id="3.30.300.30:FF:000005">
    <property type="entry name" value="Acyl-coenzyme A synthetase ACSM5, mitochondrial"/>
    <property type="match status" value="1"/>
</dbReference>
<accession>A0A9E7UB44</accession>
<keyword evidence="3" id="KW-0547">Nucleotide-binding</keyword>
<evidence type="ECO:0000256" key="4">
    <source>
        <dbReference type="ARBA" id="ARBA00022840"/>
    </source>
</evidence>
<dbReference type="GO" id="GO:0004321">
    <property type="term" value="F:fatty-acyl-CoA synthase activity"/>
    <property type="evidence" value="ECO:0007669"/>
    <property type="project" value="TreeGrafter"/>
</dbReference>
<sequence>MADTPPIESFDFAATEWESYEQFEAEFEWAVPEPFNTATAVCDHWASDSDRVALFYETPAGDAQTVTYRELQADSNRLANYLQGRGVTRGDRVAVTGAQKPAVLSALVATWKLGAIAVPMSRLLGTEGLAHRLEHSEAVVFVVDEGNVDAYRALPDEVTADVAPLTVDVADPRGTETDLLDAITGEPAVFEPAATHPEDVATIQYTSGTTGDPKGVALAHRVVLGQLPAYFFTHRNTVITPDEVVWVIAEWSWIGLYAHILPSLFYGIPVVAHPRERFDPRRVFELIEKYGVTYCRMTPTAVRMMMQFDDAESYDCSSIRQLGIGGEKSSQDVAAWVDEVFDGPVVNSAYGQTETLLVTGECAALGKTREGSNGVPVPCRTVAVLDPETLEERPSGELGELAVYYEGDVASFSRYWNDPEATAEKVRDGWLLTGDLATQDTDGFVWFHSRKDDVIICSGYRIGPTEIEDCLAAHPAVADAGVVGVPDETRGEIPKAFVVLAAGETPSDALRETLQTHVKDTLAKYEYPRELVFIEDLPKTTNGKLKRSRLRDL</sequence>
<dbReference type="GeneID" id="74944822"/>
<name>A0A9E7UB44_9EURY</name>
<dbReference type="EMBL" id="CP104003">
    <property type="protein sequence ID" value="UWM54454.1"/>
    <property type="molecule type" value="Genomic_DNA"/>
</dbReference>
<dbReference type="GO" id="GO:0015645">
    <property type="term" value="F:fatty acid ligase activity"/>
    <property type="evidence" value="ECO:0007669"/>
    <property type="project" value="TreeGrafter"/>
</dbReference>
<comment type="similarity">
    <text evidence="1">Belongs to the ATP-dependent AMP-binding enzyme family.</text>
</comment>
<dbReference type="RefSeq" id="WP_260593474.1">
    <property type="nucleotide sequence ID" value="NZ_CP104003.1"/>
</dbReference>